<feature type="region of interest" description="Disordered" evidence="2">
    <location>
        <begin position="586"/>
        <end position="611"/>
    </location>
</feature>
<keyword evidence="4" id="KW-1185">Reference proteome</keyword>
<evidence type="ECO:0000313" key="4">
    <source>
        <dbReference type="Proteomes" id="UP000650467"/>
    </source>
</evidence>
<dbReference type="EMBL" id="JAEHOC010000072">
    <property type="protein sequence ID" value="KAG2423910.1"/>
    <property type="molecule type" value="Genomic_DNA"/>
</dbReference>
<sequence>MFEAIQRPVLELAESLQGTLLYLDAGAGEIAQTTLGLPFLFGLGVSNVCSLELASADDAALPTLATGHPPSRLAVFTTQLLTDAHLSILGAVLVHPAVTSVAIYCSVSEHAHACQAATDLGVEAYREYSDLLHREVFRLRQQQQQQQQQQQSTGGAPAGASAGGAAQGDAAAAAALSVAVRVQFLPLLAVCVDSGAFVFPAASSAARCAVTGAVAAGYGPADAAAEAAAGEGASGGLSLTAHALLALAAALGVSRPELFPVGPVSAALAAELGTLPAISIPSAAASASSSGGAAGSSSGPPSLALVLLDRALDLAAPTAHGEQPWDLVLAGCAARQVSAAVSAAEEASAQSSAGAGGPPQGRWRSGPQALWRPVDLRVALPDAAIPIPGELDWGPPPPPEGLPPGLQPDTRHLPYGQLSYAPYGAELLDPTDRTALARLEAVAGRGRGGRREALAALRRALKEALRAERLQPSVRSKAGAVQAPELKGLAESLLASPAACLKQRGVAALGLAVAEALMGPGAAEWEAAAGLERSCLAALAGGAGAGEAAAQVLLDALEMAKAGHGLLHAGHVLEALPAVFSAAPDSHPAASAAEGGGHGDAGPPPAGLPDCPFPPAAAAAVRGALADAVLAAPRPEAQLGGRLPAALVAALAARRRRLDGEAEPAADAQAGAQAEAEAGLELRLAAALDALFWRLQYAAAARGRLRDFRKVTHMDVFAENHGAVNPLLCQVIRKVLQRAEITDWQPQPSGGGGGGGLVRGLLGGLMGASRALVAGGGGGGGARHPAECGTVVVFVVGGVSPAEMREVRALVDEHVGPDKPRVVVGGTSLVLPQDVALQLSGGLLQ</sequence>
<feature type="compositionally biased region" description="Pro residues" evidence="2">
    <location>
        <begin position="602"/>
        <end position="611"/>
    </location>
</feature>
<evidence type="ECO:0000313" key="3">
    <source>
        <dbReference type="EMBL" id="KAG2423910.1"/>
    </source>
</evidence>
<dbReference type="Gene3D" id="3.40.50.1910">
    <property type="match status" value="1"/>
</dbReference>
<dbReference type="OrthoDB" id="549905at2759"/>
<dbReference type="GO" id="GO:0016192">
    <property type="term" value="P:vesicle-mediated transport"/>
    <property type="evidence" value="ECO:0007669"/>
    <property type="project" value="InterPro"/>
</dbReference>
<evidence type="ECO:0000256" key="1">
    <source>
        <dbReference type="ARBA" id="ARBA00009884"/>
    </source>
</evidence>
<dbReference type="InterPro" id="IPR027482">
    <property type="entry name" value="Sec1-like_dom2"/>
</dbReference>
<reference evidence="3" key="1">
    <citation type="journal article" date="2020" name="bioRxiv">
        <title>Comparative genomics of Chlamydomonas.</title>
        <authorList>
            <person name="Craig R.J."/>
            <person name="Hasan A.R."/>
            <person name="Ness R.W."/>
            <person name="Keightley P.D."/>
        </authorList>
    </citation>
    <scope>NUCLEOTIDE SEQUENCE</scope>
    <source>
        <strain evidence="3">SAG 7.73</strain>
    </source>
</reference>
<feature type="region of interest" description="Disordered" evidence="2">
    <location>
        <begin position="348"/>
        <end position="367"/>
    </location>
</feature>
<dbReference type="PANTHER" id="PTHR11679">
    <property type="entry name" value="VESICLE PROTEIN SORTING-ASSOCIATED"/>
    <property type="match status" value="1"/>
</dbReference>
<dbReference type="InterPro" id="IPR001619">
    <property type="entry name" value="Sec1-like"/>
</dbReference>
<comment type="similarity">
    <text evidence="1">Belongs to the STXBP/unc-18/SEC1 family.</text>
</comment>
<accession>A0A835VQD2</accession>
<proteinExistence type="inferred from homology"/>
<organism evidence="3 4">
    <name type="scientific">Chlamydomonas incerta</name>
    <dbReference type="NCBI Taxonomy" id="51695"/>
    <lineage>
        <taxon>Eukaryota</taxon>
        <taxon>Viridiplantae</taxon>
        <taxon>Chlorophyta</taxon>
        <taxon>core chlorophytes</taxon>
        <taxon>Chlorophyceae</taxon>
        <taxon>CS clade</taxon>
        <taxon>Chlamydomonadales</taxon>
        <taxon>Chlamydomonadaceae</taxon>
        <taxon>Chlamydomonas</taxon>
    </lineage>
</organism>
<comment type="caution">
    <text evidence="3">The sequence shown here is derived from an EMBL/GenBank/DDBJ whole genome shotgun (WGS) entry which is preliminary data.</text>
</comment>
<evidence type="ECO:0000256" key="2">
    <source>
        <dbReference type="SAM" id="MobiDB-lite"/>
    </source>
</evidence>
<gene>
    <name evidence="3" type="ORF">HXX76_014963</name>
</gene>
<feature type="region of interest" description="Disordered" evidence="2">
    <location>
        <begin position="140"/>
        <end position="162"/>
    </location>
</feature>
<name>A0A835VQD2_CHLIN</name>
<dbReference type="Proteomes" id="UP000650467">
    <property type="component" value="Unassembled WGS sequence"/>
</dbReference>
<protein>
    <submittedName>
        <fullName evidence="3">Uncharacterized protein</fullName>
    </submittedName>
</protein>
<feature type="compositionally biased region" description="Low complexity" evidence="2">
    <location>
        <begin position="141"/>
        <end position="160"/>
    </location>
</feature>
<dbReference type="SUPFAM" id="SSF56815">
    <property type="entry name" value="Sec1/munc18-like (SM) proteins"/>
    <property type="match status" value="1"/>
</dbReference>
<dbReference type="InterPro" id="IPR036045">
    <property type="entry name" value="Sec1-like_sf"/>
</dbReference>
<dbReference type="AlphaFoldDB" id="A0A835VQD2"/>